<proteinExistence type="predicted"/>
<feature type="transmembrane region" description="Helical" evidence="6">
    <location>
        <begin position="277"/>
        <end position="296"/>
    </location>
</feature>
<keyword evidence="8" id="KW-1185">Reference proteome</keyword>
<dbReference type="PANTHER" id="PTHR11040">
    <property type="entry name" value="ZINC/IRON TRANSPORTER"/>
    <property type="match status" value="1"/>
</dbReference>
<feature type="transmembrane region" description="Helical" evidence="6">
    <location>
        <begin position="251"/>
        <end position="271"/>
    </location>
</feature>
<dbReference type="GO" id="GO:0016020">
    <property type="term" value="C:membrane"/>
    <property type="evidence" value="ECO:0007669"/>
    <property type="project" value="UniProtKB-SubCell"/>
</dbReference>
<keyword evidence="4 6" id="KW-0472">Membrane</keyword>
<name>A0A0M9VH21_9FLAO</name>
<sequence length="297" mass="33226">MIYLVPLLSVLLGYAVALILKPSNKKSLKLLLAFSGAFLLSLTVLHLLPEVYESSNHSTETHTEEVHNHEVHNHDEHTAEIHDHDEHNHDHEADETHNHEAHEGHDHSTHNHDAHIENDGHGHDHKHANNPIGLYIMAGIVFQIILEYFSKGAEHGHVHGGHDHDHASMPWLLFISLCIHALLEGMPVHHHNELAWGIAIHHFPIAIILTAFFINSGLNKWAVLLFMVAFSAMTPLGTFASGQLEFLADYFTEISAVVVGILFHISSTIIFESGENHRFNLAKLLAIILGAIMAYFL</sequence>
<gene>
    <name evidence="7" type="ORF">AM493_02900</name>
</gene>
<evidence type="ECO:0000256" key="2">
    <source>
        <dbReference type="ARBA" id="ARBA00022692"/>
    </source>
</evidence>
<dbReference type="GO" id="GO:0005385">
    <property type="term" value="F:zinc ion transmembrane transporter activity"/>
    <property type="evidence" value="ECO:0007669"/>
    <property type="project" value="TreeGrafter"/>
</dbReference>
<feature type="transmembrane region" description="Helical" evidence="6">
    <location>
        <begin position="27"/>
        <end position="48"/>
    </location>
</feature>
<accession>A0A0M9VH21</accession>
<dbReference type="EMBL" id="LIYD01000005">
    <property type="protein sequence ID" value="KOS05100.1"/>
    <property type="molecule type" value="Genomic_DNA"/>
</dbReference>
<dbReference type="PATRIC" id="fig|1202724.3.peg.595"/>
<feature type="transmembrane region" description="Helical" evidence="6">
    <location>
        <begin position="132"/>
        <end position="149"/>
    </location>
</feature>
<reference evidence="7 8" key="1">
    <citation type="submission" date="2015-08" db="EMBL/GenBank/DDBJ databases">
        <title>Whole genome sequence of Flavobacterium akiainvivens IK-1T, from decaying Wikstroemia oahuensis, an endemic Hawaiian shrub.</title>
        <authorList>
            <person name="Wan X."/>
            <person name="Hou S."/>
            <person name="Saito J."/>
            <person name="Donachie S."/>
        </authorList>
    </citation>
    <scope>NUCLEOTIDE SEQUENCE [LARGE SCALE GENOMIC DNA]</scope>
    <source>
        <strain evidence="7 8">IK-1</strain>
    </source>
</reference>
<feature type="compositionally biased region" description="Basic and acidic residues" evidence="5">
    <location>
        <begin position="85"/>
        <end position="122"/>
    </location>
</feature>
<dbReference type="AlphaFoldDB" id="A0A0M9VH21"/>
<evidence type="ECO:0000313" key="7">
    <source>
        <dbReference type="EMBL" id="KOS05100.1"/>
    </source>
</evidence>
<comment type="caution">
    <text evidence="7">The sequence shown here is derived from an EMBL/GenBank/DDBJ whole genome shotgun (WGS) entry which is preliminary data.</text>
</comment>
<feature type="transmembrane region" description="Helical" evidence="6">
    <location>
        <begin position="194"/>
        <end position="215"/>
    </location>
</feature>
<dbReference type="PANTHER" id="PTHR11040:SF44">
    <property type="entry name" value="PROTEIN ZNTC-RELATED"/>
    <property type="match status" value="1"/>
</dbReference>
<keyword evidence="3 6" id="KW-1133">Transmembrane helix</keyword>
<protein>
    <submittedName>
        <fullName evidence="7">ZIP family metal transporter</fullName>
    </submittedName>
</protein>
<dbReference type="InterPro" id="IPR003689">
    <property type="entry name" value="ZIP"/>
</dbReference>
<evidence type="ECO:0000256" key="1">
    <source>
        <dbReference type="ARBA" id="ARBA00004141"/>
    </source>
</evidence>
<evidence type="ECO:0000256" key="5">
    <source>
        <dbReference type="SAM" id="MobiDB-lite"/>
    </source>
</evidence>
<comment type="subcellular location">
    <subcellularLocation>
        <location evidence="1">Membrane</location>
        <topology evidence="1">Multi-pass membrane protein</topology>
    </subcellularLocation>
</comment>
<dbReference type="Pfam" id="PF02535">
    <property type="entry name" value="Zip"/>
    <property type="match status" value="1"/>
</dbReference>
<feature type="transmembrane region" description="Helical" evidence="6">
    <location>
        <begin position="221"/>
        <end position="239"/>
    </location>
</feature>
<keyword evidence="2 6" id="KW-0812">Transmembrane</keyword>
<dbReference type="RefSeq" id="WP_054406162.1">
    <property type="nucleotide sequence ID" value="NZ_FOYA01000006.1"/>
</dbReference>
<evidence type="ECO:0000313" key="8">
    <source>
        <dbReference type="Proteomes" id="UP000037755"/>
    </source>
</evidence>
<dbReference type="Proteomes" id="UP000037755">
    <property type="component" value="Unassembled WGS sequence"/>
</dbReference>
<evidence type="ECO:0000256" key="4">
    <source>
        <dbReference type="ARBA" id="ARBA00023136"/>
    </source>
</evidence>
<evidence type="ECO:0000256" key="6">
    <source>
        <dbReference type="SAM" id="Phobius"/>
    </source>
</evidence>
<dbReference type="STRING" id="1202724.AM493_02900"/>
<feature type="region of interest" description="Disordered" evidence="5">
    <location>
        <begin position="85"/>
        <end position="124"/>
    </location>
</feature>
<organism evidence="7 8">
    <name type="scientific">Flavobacterium akiainvivens</name>
    <dbReference type="NCBI Taxonomy" id="1202724"/>
    <lineage>
        <taxon>Bacteria</taxon>
        <taxon>Pseudomonadati</taxon>
        <taxon>Bacteroidota</taxon>
        <taxon>Flavobacteriia</taxon>
        <taxon>Flavobacteriales</taxon>
        <taxon>Flavobacteriaceae</taxon>
        <taxon>Flavobacterium</taxon>
    </lineage>
</organism>
<evidence type="ECO:0000256" key="3">
    <source>
        <dbReference type="ARBA" id="ARBA00022989"/>
    </source>
</evidence>